<dbReference type="PANTHER" id="PTHR16537">
    <property type="entry name" value="SJOEGREN SYNDROME/SCLERODERMA AUTOANTIGEN 1"/>
    <property type="match status" value="1"/>
</dbReference>
<feature type="compositionally biased region" description="Polar residues" evidence="1">
    <location>
        <begin position="83"/>
        <end position="92"/>
    </location>
</feature>
<dbReference type="InterPro" id="IPR051888">
    <property type="entry name" value="UPF0148_domain"/>
</dbReference>
<organism evidence="2 3">
    <name type="scientific">Leucocoprinus leucothites</name>
    <dbReference type="NCBI Taxonomy" id="201217"/>
    <lineage>
        <taxon>Eukaryota</taxon>
        <taxon>Fungi</taxon>
        <taxon>Dikarya</taxon>
        <taxon>Basidiomycota</taxon>
        <taxon>Agaricomycotina</taxon>
        <taxon>Agaricomycetes</taxon>
        <taxon>Agaricomycetidae</taxon>
        <taxon>Agaricales</taxon>
        <taxon>Agaricineae</taxon>
        <taxon>Agaricaceae</taxon>
        <taxon>Leucocoprinus</taxon>
    </lineage>
</organism>
<name>A0A8H5LNK4_9AGAR</name>
<protein>
    <submittedName>
        <fullName evidence="2">Uncharacterized protein</fullName>
    </submittedName>
</protein>
<feature type="compositionally biased region" description="Low complexity" evidence="1">
    <location>
        <begin position="72"/>
        <end position="82"/>
    </location>
</feature>
<evidence type="ECO:0000256" key="1">
    <source>
        <dbReference type="SAM" id="MobiDB-lite"/>
    </source>
</evidence>
<gene>
    <name evidence="2" type="ORF">D9756_000701</name>
</gene>
<feature type="region of interest" description="Disordered" evidence="1">
    <location>
        <begin position="57"/>
        <end position="121"/>
    </location>
</feature>
<dbReference type="AlphaFoldDB" id="A0A8H5LNK4"/>
<dbReference type="Pfam" id="PF06677">
    <property type="entry name" value="Auto_anti-p27"/>
    <property type="match status" value="2"/>
</dbReference>
<evidence type="ECO:0000313" key="3">
    <source>
        <dbReference type="Proteomes" id="UP000559027"/>
    </source>
</evidence>
<comment type="caution">
    <text evidence="2">The sequence shown here is derived from an EMBL/GenBank/DDBJ whole genome shotgun (WGS) entry which is preliminary data.</text>
</comment>
<reference evidence="2 3" key="1">
    <citation type="journal article" date="2020" name="ISME J.">
        <title>Uncovering the hidden diversity of litter-decomposition mechanisms in mushroom-forming fungi.</title>
        <authorList>
            <person name="Floudas D."/>
            <person name="Bentzer J."/>
            <person name="Ahren D."/>
            <person name="Johansson T."/>
            <person name="Persson P."/>
            <person name="Tunlid A."/>
        </authorList>
    </citation>
    <scope>NUCLEOTIDE SEQUENCE [LARGE SCALE GENOMIC DNA]</scope>
    <source>
        <strain evidence="2 3">CBS 146.42</strain>
    </source>
</reference>
<dbReference type="Proteomes" id="UP000559027">
    <property type="component" value="Unassembled WGS sequence"/>
</dbReference>
<keyword evidence="3" id="KW-1185">Reference proteome</keyword>
<accession>A0A8H5LNK4</accession>
<dbReference type="OrthoDB" id="28939at2759"/>
<evidence type="ECO:0000313" key="2">
    <source>
        <dbReference type="EMBL" id="KAF5363669.1"/>
    </source>
</evidence>
<proteinExistence type="predicted"/>
<sequence length="317" mass="33715">MATVLDAPSALGTYMLKGWVLTDRPCPTSGCRIPLLRSPAGQDPVVNFCVNCDRGSDASRPTTTSGVPQADASTPPSTSSASHLTRASTPATEVSDASDDLPLFVESEETRRRREKTDRASAEIGRRLLQGWTMLGDECPRDECYYTPLVRPPRTNGQTDPKKECVLCGSIYAAEKDWAGRETLVLVNAGPVPQTATPPSHARVPTNPSPVISSVSLAFQPVDALPPKPAAVNQPERSTLEMKIPVSSIMGTLNASSEALQLALQTLTARLTSLASNPTLADSANIATAADAIAKVTQALSQVKQLQWSEIQAHTMT</sequence>
<dbReference type="PANTHER" id="PTHR16537:SF1">
    <property type="entry name" value="PROTEIN ZNRD2"/>
    <property type="match status" value="1"/>
</dbReference>
<dbReference type="EMBL" id="JAACJO010000001">
    <property type="protein sequence ID" value="KAF5363669.1"/>
    <property type="molecule type" value="Genomic_DNA"/>
</dbReference>
<feature type="compositionally biased region" description="Basic and acidic residues" evidence="1">
    <location>
        <begin position="108"/>
        <end position="121"/>
    </location>
</feature>
<dbReference type="InterPro" id="IPR009563">
    <property type="entry name" value="SSSCA1"/>
</dbReference>